<dbReference type="PROSITE" id="PS01225">
    <property type="entry name" value="CTCK_2"/>
    <property type="match status" value="1"/>
</dbReference>
<comment type="caution">
    <text evidence="4">Lacks conserved residue(s) required for the propagation of feature annotation.</text>
</comment>
<feature type="disulfide bond" evidence="4">
    <location>
        <begin position="8"/>
        <end position="60"/>
    </location>
</feature>
<feature type="disulfide bond" evidence="4">
    <location>
        <begin position="4"/>
        <end position="58"/>
    </location>
</feature>
<evidence type="ECO:0000256" key="1">
    <source>
        <dbReference type="ARBA" id="ARBA00004613"/>
    </source>
</evidence>
<dbReference type="InterPro" id="IPR029034">
    <property type="entry name" value="Cystine-knot_cytokine"/>
</dbReference>
<dbReference type="OrthoDB" id="10071893at2759"/>
<reference evidence="7" key="1">
    <citation type="thesis" date="2020" institute="ProQuest LLC" country="789 East Eisenhower Parkway, Ann Arbor, MI, USA">
        <title>Comparative Genomics and Chromosome Evolution.</title>
        <authorList>
            <person name="Mudd A.B."/>
        </authorList>
    </citation>
    <scope>NUCLEOTIDE SEQUENCE</scope>
    <source>
        <strain evidence="7">Female2</strain>
        <tissue evidence="7">Blood</tissue>
    </source>
</reference>
<feature type="compositionally biased region" description="Polar residues" evidence="5">
    <location>
        <begin position="196"/>
        <end position="209"/>
    </location>
</feature>
<name>A0A8T2J622_9PIPI</name>
<sequence>MSYCQGSCDSSSMYSDKEQTMNKKCSCCQETKTELVNITLNCPSGKQKEYSYINVKSCSCVDTHCKEYYNLKDNPEDNKSDGSPEEDKTLESESKENGNPKKSDSKEENAKSGSNENIKGKNANTNKPIPAAKEKPGKTTKIPHQENPMEKKTKAVPGSTEKAVKSTMKAQKASFSTEDKTLESESKENRKPNKLGDNSKSGSNENVIETNDKPK</sequence>
<proteinExistence type="predicted"/>
<dbReference type="EMBL" id="JAACNH010000007">
    <property type="protein sequence ID" value="KAG8438111.1"/>
    <property type="molecule type" value="Genomic_DNA"/>
</dbReference>
<protein>
    <recommendedName>
        <fullName evidence="6">CTCK domain-containing protein</fullName>
    </recommendedName>
</protein>
<evidence type="ECO:0000313" key="7">
    <source>
        <dbReference type="EMBL" id="KAG8438111.1"/>
    </source>
</evidence>
<comment type="subcellular location">
    <subcellularLocation>
        <location evidence="1">Secreted</location>
    </subcellularLocation>
</comment>
<gene>
    <name evidence="7" type="ORF">GDO86_008703</name>
</gene>
<dbReference type="PROSITE" id="PS01185">
    <property type="entry name" value="CTCK_1"/>
    <property type="match status" value="1"/>
</dbReference>
<feature type="compositionally biased region" description="Basic and acidic residues" evidence="5">
    <location>
        <begin position="132"/>
        <end position="153"/>
    </location>
</feature>
<evidence type="ECO:0000259" key="6">
    <source>
        <dbReference type="PROSITE" id="PS01225"/>
    </source>
</evidence>
<evidence type="ECO:0000256" key="4">
    <source>
        <dbReference type="PROSITE-ProRule" id="PRU00039"/>
    </source>
</evidence>
<dbReference type="Pfam" id="PF00007">
    <property type="entry name" value="Cys_knot"/>
    <property type="match status" value="1"/>
</dbReference>
<dbReference type="Proteomes" id="UP000812440">
    <property type="component" value="Chromosome 4"/>
</dbReference>
<comment type="caution">
    <text evidence="7">The sequence shown here is derived from an EMBL/GenBank/DDBJ whole genome shotgun (WGS) entry which is preliminary data.</text>
</comment>
<keyword evidence="3 4" id="KW-1015">Disulfide bond</keyword>
<evidence type="ECO:0000313" key="8">
    <source>
        <dbReference type="Proteomes" id="UP000812440"/>
    </source>
</evidence>
<feature type="compositionally biased region" description="Basic and acidic residues" evidence="5">
    <location>
        <begin position="177"/>
        <end position="191"/>
    </location>
</feature>
<evidence type="ECO:0000256" key="3">
    <source>
        <dbReference type="ARBA" id="ARBA00023157"/>
    </source>
</evidence>
<feature type="region of interest" description="Disordered" evidence="5">
    <location>
        <begin position="71"/>
        <end position="215"/>
    </location>
</feature>
<keyword evidence="8" id="KW-1185">Reference proteome</keyword>
<keyword evidence="2" id="KW-0964">Secreted</keyword>
<dbReference type="GO" id="GO:0005576">
    <property type="term" value="C:extracellular region"/>
    <property type="evidence" value="ECO:0007669"/>
    <property type="project" value="UniProtKB-SubCell"/>
</dbReference>
<accession>A0A8T2J622</accession>
<dbReference type="InterPro" id="IPR006207">
    <property type="entry name" value="Cys_knot_C"/>
</dbReference>
<feature type="compositionally biased region" description="Basic and acidic residues" evidence="5">
    <location>
        <begin position="71"/>
        <end position="110"/>
    </location>
</feature>
<dbReference type="AlphaFoldDB" id="A0A8T2J622"/>
<dbReference type="SMART" id="SM00041">
    <property type="entry name" value="CT"/>
    <property type="match status" value="1"/>
</dbReference>
<dbReference type="Gene3D" id="2.10.90.10">
    <property type="entry name" value="Cystine-knot cytokines"/>
    <property type="match status" value="1"/>
</dbReference>
<evidence type="ECO:0000256" key="5">
    <source>
        <dbReference type="SAM" id="MobiDB-lite"/>
    </source>
</evidence>
<evidence type="ECO:0000256" key="2">
    <source>
        <dbReference type="ARBA" id="ARBA00022525"/>
    </source>
</evidence>
<feature type="compositionally biased region" description="Polar residues" evidence="5">
    <location>
        <begin position="111"/>
        <end position="127"/>
    </location>
</feature>
<dbReference type="InterPro" id="IPR006208">
    <property type="entry name" value="Glyco_hormone_CN"/>
</dbReference>
<organism evidence="7 8">
    <name type="scientific">Hymenochirus boettgeri</name>
    <name type="common">Congo dwarf clawed frog</name>
    <dbReference type="NCBI Taxonomy" id="247094"/>
    <lineage>
        <taxon>Eukaryota</taxon>
        <taxon>Metazoa</taxon>
        <taxon>Chordata</taxon>
        <taxon>Craniata</taxon>
        <taxon>Vertebrata</taxon>
        <taxon>Euteleostomi</taxon>
        <taxon>Amphibia</taxon>
        <taxon>Batrachia</taxon>
        <taxon>Anura</taxon>
        <taxon>Pipoidea</taxon>
        <taxon>Pipidae</taxon>
        <taxon>Pipinae</taxon>
        <taxon>Hymenochirus</taxon>
    </lineage>
</organism>
<feature type="domain" description="CTCK" evidence="6">
    <location>
        <begin position="1"/>
        <end position="66"/>
    </location>
</feature>